<dbReference type="FunFam" id="3.40.50.12780:FF:000012">
    <property type="entry name" value="Non-ribosomal peptide synthetase"/>
    <property type="match status" value="2"/>
</dbReference>
<dbReference type="InterPro" id="IPR010060">
    <property type="entry name" value="NRPS_synth"/>
</dbReference>
<dbReference type="Pfam" id="PF00501">
    <property type="entry name" value="AMP-binding"/>
    <property type="match status" value="2"/>
</dbReference>
<dbReference type="SUPFAM" id="SSF56801">
    <property type="entry name" value="Acetyl-CoA synthetase-like"/>
    <property type="match status" value="2"/>
</dbReference>
<feature type="domain" description="Carrier" evidence="8">
    <location>
        <begin position="1002"/>
        <end position="1077"/>
    </location>
</feature>
<dbReference type="GO" id="GO:0031177">
    <property type="term" value="F:phosphopantetheine binding"/>
    <property type="evidence" value="ECO:0007669"/>
    <property type="project" value="InterPro"/>
</dbReference>
<dbReference type="KEGG" id="tum:CBW65_03470"/>
<sequence>MTDRTRRRSELSDSKQALLEKMMRAKKPAETKQGIPKRQSSGPAPLSFAQQRLWFLDQLTPGNSLYNIPYALRLTGDLHREALTLAVQEIAERHESLRTVFAQENGQPVQVIQSGTQLTIHFQDLTHLPAAEREEACQRLVQAEASHHFDLQNGPLLRVALLKLDGQEHVLVITLHHIVSDGWSTGVFTREFAALYEAFSKGQSSPLQPLGIQYADYAQWQKDTLGGDALDKQLAYWKQQLGTAPSVLQLPTDFPRPAVMTHHGSKIDFKLPKQLTEQLKALGAKEGVTLYMTLLAAYKTLLHRYTGQEDIAVGSPNAGRTRSEIEGLIGFFINTLVLRTELDGSISFRELLRRVSQTSIDAFAHADVPFEKLVEELQPERNLSVPPLFQVMFTLQNAPLEQLELAGLSLELLDIAGDTAKYDLNLSMVEYADDLQGYLEFNTDLFRPESAERFLHQFQALLQGLVGQPDLPIGQVPLLTELQPEWHGVSKAFASAGLVQERFAEQVAATPDATALVYEDTALTYAELNDRANSLAHFLQAQGVGPEVRVGLFLERSPEMIVALLGVLKAGGAYVPLDTGLPQERIDFLLEDAGLALLLTQEHLLGKLPATAAAVCLDRDAQKIASHSSDNLPTLATKQSLAYVIYTSGSTGAPKGVGIEHGNLLNYLDAVTEALELERGMSCATVSTLAADLGNTMVFPALCFGGTLHVIAQERIADPQLLAEYLEAHPVDCLKIVPAHLSALLTSGQNVLPLQRLVFGGEALCYELVEKVRQTAPDLQIFNHYGPTETTVGVLTNKIESGQHGATVPLGRPLANVEVHLLDRSLQPVPIGVPGELYIGGAQVAREYLNRAELTQERFVSNPFGAGRLYRTGDLARWLTDGKIEFLGRADDQVKVRGFRIEPGEIEAMLAQHPAVESAVVLAVSDSSGEIRLAAYVAAAESDLPDASVLLQDLQGKLPDYMVPSALIRLAQLPLTPNGKVDRRALPKPDFSKGGNGGEYLAPRSEAEGLIAGIWGEILQRELVGVHDNFFASGGHSLLATQVITRMRDVFGLDLPLRLLFEQPTVTGLARVVEDGLKSDAVLIHTPIPKVPRDRPLPLSFAQQRLWYLQQLEPTSTIYNMVYPARMQGQLDVSALQLAVDELVARHEAFRTVFDEVEGVGVQIIRPELHVPVTVTDLTGLPLEARESEAERLIAEETATPFDLAQGPLLRTRLLKLAEDDHIFVFGTHHTVNDGWSRAVFTQELLALYSAFVQGEPSPLVPLPIGYADFAVWQRGWMQGEVLDAQLAYWRSKLGGDVPVLNLPTDHPRAAVPKYRGSHHAFQLSAELSAQVQKLSRREGATDFMTLLAAFQTVLYRYTGQDDLLIGSGVANRNRPDIEGLVGFFVNSLGLRTDLSGNPTFRELLGRVREVALGAFAHQDLPFEKLVEELQPDRDLTQSPLFRVVFVYQNTPQASFELPGLTLTQMETEAGTSKFDITLFMAEKDGVFDAVLEYDADLYERETVERLAGHLQNVLGAVVAHPELTLDEVPILLENERHLLLQEWAVEHAPFPEGLTFPALVSRQAAETPDATALECKGEEMSYRDLDAGSNSLARWLQQNGVGHGTYVGVSMDRSFELILSLLGIMKAGGVYVPLDPSYPLDRLTYILGETKAELLLTQEVYAEQFAGAVKRVVALDQRRAEVAAVSSEPVASVATERSLAYAIFTSGSTGLPKGVMVEHRGLCNFSAHFAQALGVDAGSRVLQFVASSFDVSLGEVSVALGNGAALILEDKNRLLPGPDLAELLRERRITTLMTTPSVLAATPAHDLPDLKAVAPGGEVFTKEIAARWMQEGRHVLNAYGPTETTVGSSVHVVAWDRDINIGRPLANTEMYVLDHAMQLVPIGVPGELYIGGVAVARGYLNRPELTAERFVPHPFSEDSAARLYRTGDIVRWLPDGNLEFAGRADHQVKIRGYRIELGEIQEQINLQDSVLDSAVIVREDDGGHKRIVAYVVPKMEETTGGTELQSEQVSEWEEMFDSYYTSYTAQAEDSGAETFNILGWNSSYSGETLPEVEMREWLDHTIARILEQSPGRTMEIGCGAGLILYRVAPHAELFVGADFSKSAIQSLDRYMQTAPEKYAHVRVEERVADDLTGVESDSLDTMIINSVLQYFPSIDYLLRVIEGAVDKVAPGGRVFLGDVRSLPLLDAFHSSIELFKADEHTDCDTLRQRVQTAVERDGELVVDPSFFHALQGHLPKIGRVQIRPKRGVHRNELTAFRYDVILHIGDDAVPADVIWTDWQREGMTFSRLQEQLAAAAGLQEQLAFSHIPDARIAEAVRAAEWLSRDDKPQTAGELRQLLQAERGETAVEIEDLYRLENLGWQVEVTRPDSRTDGTFDVLFTRAGSAVQTQTQPVLRKERRLAWHRYANNPLHAKFARSLVPELRAHLEAALPDYMIPTAFVVLESLPLTPNGKVDTKALPAPQQARIAAEETYVAPQSEVEQTLSKIWAGVLGLTQVGVHDNFFELGGDSILSIQVVSRAKQAGLHFTPKQLVEHQTIAGLAAVVGTEALADAEQGLITGDLLPTPILHWFLDQQQPEQHHWNQSVLLEVRDELDGDRLAEALSQLLLHHDALRLRLREDGSLYFAESEAAALLEKVDLSQLADAEQPAALEQHANRVQASLSLTEGQLLRAALFDLGADKPGRLLVVIHHMAVDGVSWRILMEDLQTAYAGQPLPAKTTSFKHWSEALHEFVQDGGLDAEISFWNRMGHAPQGLPLDHEQGENREDTAKSITLQLAQAETSALLHDVSGAYNTGINDLLLAALAEVLTAWSGQDAVRVDLEGHGREELFAGVDISRTVGWFTSLYPILLEKGGANDTGAVIKSVKEHLRQIPNRGVGYGLLHYLRGMEPVPAADISFNYLGQFDSDRSETQSLFGPAEESKGYDRSPNSIRPYPLGVGCSISSGQLSVTFSYSENLHTAATVQELAVRYLAALTAIIRHCQDPEAGGYTPSDFPDAELSASDLDQLIARISAKGK</sequence>
<dbReference type="OrthoDB" id="9765680at2"/>
<dbReference type="FunFam" id="3.30.559.10:FF:000012">
    <property type="entry name" value="Non-ribosomal peptide synthetase"/>
    <property type="match status" value="2"/>
</dbReference>
<gene>
    <name evidence="9" type="ORF">CBW65_03470</name>
</gene>
<keyword evidence="3" id="KW-0596">Phosphopantetheine</keyword>
<dbReference type="Pfam" id="PF08242">
    <property type="entry name" value="Methyltransf_12"/>
    <property type="match status" value="1"/>
</dbReference>
<dbReference type="CDD" id="cd05930">
    <property type="entry name" value="A_NRPS"/>
    <property type="match status" value="2"/>
</dbReference>
<keyword evidence="4" id="KW-0597">Phosphoprotein</keyword>
<dbReference type="InterPro" id="IPR036736">
    <property type="entry name" value="ACP-like_sf"/>
</dbReference>
<dbReference type="SUPFAM" id="SSF53335">
    <property type="entry name" value="S-adenosyl-L-methionine-dependent methyltransferases"/>
    <property type="match status" value="1"/>
</dbReference>
<dbReference type="CDD" id="cd02440">
    <property type="entry name" value="AdoMet_MTases"/>
    <property type="match status" value="1"/>
</dbReference>
<dbReference type="Gene3D" id="1.10.1200.10">
    <property type="entry name" value="ACP-like"/>
    <property type="match status" value="2"/>
</dbReference>
<dbReference type="FunFam" id="3.30.300.30:FF:000010">
    <property type="entry name" value="Enterobactin synthetase component F"/>
    <property type="match status" value="1"/>
</dbReference>
<dbReference type="GO" id="GO:0003824">
    <property type="term" value="F:catalytic activity"/>
    <property type="evidence" value="ECO:0007669"/>
    <property type="project" value="InterPro"/>
</dbReference>
<evidence type="ECO:0000259" key="8">
    <source>
        <dbReference type="PROSITE" id="PS50075"/>
    </source>
</evidence>
<dbReference type="Pfam" id="PF00668">
    <property type="entry name" value="Condensation"/>
    <property type="match status" value="3"/>
</dbReference>
<dbReference type="InterPro" id="IPR013217">
    <property type="entry name" value="Methyltransf_12"/>
</dbReference>
<dbReference type="GO" id="GO:0005737">
    <property type="term" value="C:cytoplasm"/>
    <property type="evidence" value="ECO:0007669"/>
    <property type="project" value="TreeGrafter"/>
</dbReference>
<dbReference type="FunFam" id="3.40.50.980:FF:000001">
    <property type="entry name" value="Non-ribosomal peptide synthetase"/>
    <property type="match status" value="2"/>
</dbReference>
<dbReference type="PANTHER" id="PTHR45527:SF1">
    <property type="entry name" value="FATTY ACID SYNTHASE"/>
    <property type="match status" value="1"/>
</dbReference>
<dbReference type="InterPro" id="IPR025110">
    <property type="entry name" value="AMP-bd_C"/>
</dbReference>
<dbReference type="Pfam" id="PF00550">
    <property type="entry name" value="PP-binding"/>
    <property type="match status" value="2"/>
</dbReference>
<dbReference type="InterPro" id="IPR023213">
    <property type="entry name" value="CAT-like_dom_sf"/>
</dbReference>
<dbReference type="Gene3D" id="3.40.50.150">
    <property type="entry name" value="Vaccinia Virus protein VP39"/>
    <property type="match status" value="1"/>
</dbReference>
<keyword evidence="10" id="KW-1185">Reference proteome</keyword>
<keyword evidence="6" id="KW-0045">Antibiotic biosynthesis</keyword>
<dbReference type="PANTHER" id="PTHR45527">
    <property type="entry name" value="NONRIBOSOMAL PEPTIDE SYNTHETASE"/>
    <property type="match status" value="1"/>
</dbReference>
<dbReference type="PROSITE" id="PS00012">
    <property type="entry name" value="PHOSPHOPANTETHEINE"/>
    <property type="match status" value="2"/>
</dbReference>
<feature type="domain" description="Carrier" evidence="8">
    <location>
        <begin position="2475"/>
        <end position="2549"/>
    </location>
</feature>
<evidence type="ECO:0000256" key="2">
    <source>
        <dbReference type="ARBA" id="ARBA00006432"/>
    </source>
</evidence>
<comment type="similarity">
    <text evidence="2">Belongs to the ATP-dependent AMP-binding enzyme family.</text>
</comment>
<evidence type="ECO:0000313" key="9">
    <source>
        <dbReference type="EMBL" id="ARU60221.1"/>
    </source>
</evidence>
<dbReference type="FunFam" id="1.10.1200.10:FF:000005">
    <property type="entry name" value="Nonribosomal peptide synthetase 1"/>
    <property type="match status" value="1"/>
</dbReference>
<dbReference type="SMART" id="SM00823">
    <property type="entry name" value="PKS_PP"/>
    <property type="match status" value="2"/>
</dbReference>
<dbReference type="Gene3D" id="3.30.300.30">
    <property type="match status" value="3"/>
</dbReference>
<dbReference type="SUPFAM" id="SSF52777">
    <property type="entry name" value="CoA-dependent acyltransferases"/>
    <property type="match status" value="6"/>
</dbReference>
<dbReference type="CDD" id="cd19534">
    <property type="entry name" value="E_NRPS"/>
    <property type="match status" value="1"/>
</dbReference>
<dbReference type="PROSITE" id="PS50075">
    <property type="entry name" value="CARRIER"/>
    <property type="match status" value="2"/>
</dbReference>
<dbReference type="Gene3D" id="3.40.50.980">
    <property type="match status" value="4"/>
</dbReference>
<comment type="cofactor">
    <cofactor evidence="1">
        <name>pantetheine 4'-phosphate</name>
        <dbReference type="ChEBI" id="CHEBI:47942"/>
    </cofactor>
</comment>
<dbReference type="GO" id="GO:0017000">
    <property type="term" value="P:antibiotic biosynthetic process"/>
    <property type="evidence" value="ECO:0007669"/>
    <property type="project" value="UniProtKB-KW"/>
</dbReference>
<dbReference type="Gene3D" id="3.30.559.30">
    <property type="entry name" value="Nonribosomal peptide synthetase, condensation domain"/>
    <property type="match status" value="3"/>
</dbReference>
<dbReference type="SUPFAM" id="SSF47336">
    <property type="entry name" value="ACP-like"/>
    <property type="match status" value="2"/>
</dbReference>
<dbReference type="FunFam" id="3.30.559.30:FF:000001">
    <property type="entry name" value="Non-ribosomal peptide synthetase"/>
    <property type="match status" value="2"/>
</dbReference>
<dbReference type="InterPro" id="IPR020806">
    <property type="entry name" value="PKS_PP-bd"/>
</dbReference>
<evidence type="ECO:0000256" key="6">
    <source>
        <dbReference type="ARBA" id="ARBA00023194"/>
    </source>
</evidence>
<reference evidence="10" key="1">
    <citation type="submission" date="2017-05" db="EMBL/GenBank/DDBJ databases">
        <authorList>
            <person name="Sung H."/>
        </authorList>
    </citation>
    <scope>NUCLEOTIDE SEQUENCE [LARGE SCALE GENOMIC DNA]</scope>
    <source>
        <strain evidence="10">AR23208</strain>
    </source>
</reference>
<dbReference type="Gene3D" id="2.30.38.10">
    <property type="entry name" value="Luciferase, Domain 3"/>
    <property type="match status" value="2"/>
</dbReference>
<dbReference type="GO" id="GO:0008610">
    <property type="term" value="P:lipid biosynthetic process"/>
    <property type="evidence" value="ECO:0007669"/>
    <property type="project" value="UniProtKB-ARBA"/>
</dbReference>
<feature type="region of interest" description="Disordered" evidence="7">
    <location>
        <begin position="22"/>
        <end position="44"/>
    </location>
</feature>
<evidence type="ECO:0000256" key="1">
    <source>
        <dbReference type="ARBA" id="ARBA00001957"/>
    </source>
</evidence>
<proteinExistence type="inferred from homology"/>
<evidence type="ECO:0000256" key="5">
    <source>
        <dbReference type="ARBA" id="ARBA00022737"/>
    </source>
</evidence>
<dbReference type="Pfam" id="PF13193">
    <property type="entry name" value="AMP-binding_C"/>
    <property type="match status" value="1"/>
</dbReference>
<dbReference type="InterPro" id="IPR009081">
    <property type="entry name" value="PP-bd_ACP"/>
</dbReference>
<dbReference type="EMBL" id="CP021434">
    <property type="protein sequence ID" value="ARU60221.1"/>
    <property type="molecule type" value="Genomic_DNA"/>
</dbReference>
<dbReference type="InterPro" id="IPR029063">
    <property type="entry name" value="SAM-dependent_MTases_sf"/>
</dbReference>
<organism evidence="9 10">
    <name type="scientific">Tumebacillus avium</name>
    <dbReference type="NCBI Taxonomy" id="1903704"/>
    <lineage>
        <taxon>Bacteria</taxon>
        <taxon>Bacillati</taxon>
        <taxon>Bacillota</taxon>
        <taxon>Bacilli</taxon>
        <taxon>Bacillales</taxon>
        <taxon>Alicyclobacillaceae</taxon>
        <taxon>Tumebacillus</taxon>
    </lineage>
</organism>
<dbReference type="GO" id="GO:0043041">
    <property type="term" value="P:amino acid activation for nonribosomal peptide biosynthetic process"/>
    <property type="evidence" value="ECO:0007669"/>
    <property type="project" value="TreeGrafter"/>
</dbReference>
<dbReference type="InterPro" id="IPR045851">
    <property type="entry name" value="AMP-bd_C_sf"/>
</dbReference>
<dbReference type="CDD" id="cd19531">
    <property type="entry name" value="LCL_NRPS-like"/>
    <property type="match status" value="2"/>
</dbReference>
<name>A0A1Y0II88_9BACL</name>
<dbReference type="InterPro" id="IPR001242">
    <property type="entry name" value="Condensation_dom"/>
</dbReference>
<dbReference type="GO" id="GO:0009403">
    <property type="term" value="P:toxin biosynthetic process"/>
    <property type="evidence" value="ECO:0007669"/>
    <property type="project" value="UniProtKB-ARBA"/>
</dbReference>
<evidence type="ECO:0000256" key="4">
    <source>
        <dbReference type="ARBA" id="ARBA00022553"/>
    </source>
</evidence>
<dbReference type="FunFam" id="1.10.1200.10:FF:000016">
    <property type="entry name" value="Non-ribosomal peptide synthase"/>
    <property type="match status" value="1"/>
</dbReference>
<dbReference type="NCBIfam" id="TIGR01720">
    <property type="entry name" value="NRPS-para261"/>
    <property type="match status" value="1"/>
</dbReference>
<keyword evidence="5" id="KW-0677">Repeat</keyword>
<dbReference type="Gene3D" id="3.30.559.10">
    <property type="entry name" value="Chloramphenicol acetyltransferase-like domain"/>
    <property type="match status" value="3"/>
</dbReference>
<evidence type="ECO:0000256" key="3">
    <source>
        <dbReference type="ARBA" id="ARBA00022450"/>
    </source>
</evidence>
<dbReference type="PROSITE" id="PS00455">
    <property type="entry name" value="AMP_BINDING"/>
    <property type="match status" value="1"/>
</dbReference>
<dbReference type="InterPro" id="IPR000873">
    <property type="entry name" value="AMP-dep_synth/lig_dom"/>
</dbReference>
<dbReference type="NCBIfam" id="TIGR01733">
    <property type="entry name" value="AA-adenyl-dom"/>
    <property type="match status" value="2"/>
</dbReference>
<dbReference type="InterPro" id="IPR020845">
    <property type="entry name" value="AMP-binding_CS"/>
</dbReference>
<dbReference type="InterPro" id="IPR006162">
    <property type="entry name" value="Ppantetheine_attach_site"/>
</dbReference>
<evidence type="ECO:0000313" key="10">
    <source>
        <dbReference type="Proteomes" id="UP000195437"/>
    </source>
</evidence>
<dbReference type="FunFam" id="2.30.38.10:FF:000001">
    <property type="entry name" value="Non-ribosomal peptide synthetase PvdI"/>
    <property type="match status" value="2"/>
</dbReference>
<dbReference type="NCBIfam" id="NF003417">
    <property type="entry name" value="PRK04813.1"/>
    <property type="match status" value="3"/>
</dbReference>
<accession>A0A1Y0II88</accession>
<dbReference type="Proteomes" id="UP000195437">
    <property type="component" value="Chromosome"/>
</dbReference>
<dbReference type="InterPro" id="IPR010071">
    <property type="entry name" value="AA_adenyl_dom"/>
</dbReference>
<evidence type="ECO:0000256" key="7">
    <source>
        <dbReference type="SAM" id="MobiDB-lite"/>
    </source>
</evidence>
<protein>
    <recommendedName>
        <fullName evidence="8">Carrier domain-containing protein</fullName>
    </recommendedName>
</protein>
<dbReference type="GO" id="GO:0072330">
    <property type="term" value="P:monocarboxylic acid biosynthetic process"/>
    <property type="evidence" value="ECO:0007669"/>
    <property type="project" value="UniProtKB-ARBA"/>
</dbReference>